<evidence type="ECO:0000313" key="2">
    <source>
        <dbReference type="EMBL" id="MFC5469504.1"/>
    </source>
</evidence>
<feature type="signal peptide" evidence="1">
    <location>
        <begin position="1"/>
        <end position="23"/>
    </location>
</feature>
<evidence type="ECO:0000313" key="3">
    <source>
        <dbReference type="Proteomes" id="UP001596105"/>
    </source>
</evidence>
<dbReference type="Proteomes" id="UP001596105">
    <property type="component" value="Unassembled WGS sequence"/>
</dbReference>
<evidence type="ECO:0000256" key="1">
    <source>
        <dbReference type="SAM" id="SignalP"/>
    </source>
</evidence>
<keyword evidence="1" id="KW-0732">Signal</keyword>
<organism evidence="2 3">
    <name type="scientific">Cohnella suwonensis</name>
    <dbReference type="NCBI Taxonomy" id="696072"/>
    <lineage>
        <taxon>Bacteria</taxon>
        <taxon>Bacillati</taxon>
        <taxon>Bacillota</taxon>
        <taxon>Bacilli</taxon>
        <taxon>Bacillales</taxon>
        <taxon>Paenibacillaceae</taxon>
        <taxon>Cohnella</taxon>
    </lineage>
</organism>
<reference evidence="3" key="1">
    <citation type="journal article" date="2019" name="Int. J. Syst. Evol. Microbiol.">
        <title>The Global Catalogue of Microorganisms (GCM) 10K type strain sequencing project: providing services to taxonomists for standard genome sequencing and annotation.</title>
        <authorList>
            <consortium name="The Broad Institute Genomics Platform"/>
            <consortium name="The Broad Institute Genome Sequencing Center for Infectious Disease"/>
            <person name="Wu L."/>
            <person name="Ma J."/>
        </authorList>
    </citation>
    <scope>NUCLEOTIDE SEQUENCE [LARGE SCALE GENOMIC DNA]</scope>
    <source>
        <strain evidence="3">CCUG 57113</strain>
    </source>
</reference>
<proteinExistence type="predicted"/>
<protein>
    <submittedName>
        <fullName evidence="2">Uncharacterized protein</fullName>
    </submittedName>
</protein>
<keyword evidence="3" id="KW-1185">Reference proteome</keyword>
<accession>A0ABW0LUN5</accession>
<name>A0ABW0LUN5_9BACL</name>
<feature type="chain" id="PRO_5046674642" evidence="1">
    <location>
        <begin position="24"/>
        <end position="59"/>
    </location>
</feature>
<comment type="caution">
    <text evidence="2">The sequence shown here is derived from an EMBL/GenBank/DDBJ whole genome shotgun (WGS) entry which is preliminary data.</text>
</comment>
<gene>
    <name evidence="2" type="ORF">ACFPPD_12295</name>
</gene>
<sequence length="59" mass="6163">MKKMIVMALVLFILLVVNVPAHGVSMVAAADKSAGLTVLVNGVEVVSANHQSKDGKVYV</sequence>
<dbReference type="RefSeq" id="WP_209751671.1">
    <property type="nucleotide sequence ID" value="NZ_JBHSMH010000037.1"/>
</dbReference>
<dbReference type="EMBL" id="JBHSMH010000037">
    <property type="protein sequence ID" value="MFC5469504.1"/>
    <property type="molecule type" value="Genomic_DNA"/>
</dbReference>